<protein>
    <submittedName>
        <fullName evidence="1">Uncharacterized protein</fullName>
    </submittedName>
</protein>
<dbReference type="EMBL" id="FAOZ01000027">
    <property type="protein sequence ID" value="CUU59379.1"/>
    <property type="molecule type" value="Genomic_DNA"/>
</dbReference>
<dbReference type="Proteomes" id="UP000198802">
    <property type="component" value="Unassembled WGS sequence"/>
</dbReference>
<name>A0A0S4QV63_9ACTN</name>
<dbReference type="AlphaFoldDB" id="A0A0S4QV63"/>
<accession>A0A0S4QV63</accession>
<sequence length="50" mass="5465">MAVLLPHPATDIPVLLALSAVWLTVWAVRETSLRREPAFLGPSHGTEETD</sequence>
<evidence type="ECO:0000313" key="1">
    <source>
        <dbReference type="EMBL" id="CUU59379.1"/>
    </source>
</evidence>
<gene>
    <name evidence="1" type="ORF">Ga0074812_12756</name>
</gene>
<reference evidence="2" key="1">
    <citation type="submission" date="2015-11" db="EMBL/GenBank/DDBJ databases">
        <authorList>
            <person name="Varghese N."/>
        </authorList>
    </citation>
    <scope>NUCLEOTIDE SEQUENCE [LARGE SCALE GENOMIC DNA]</scope>
    <source>
        <strain evidence="2">DSM 45899</strain>
    </source>
</reference>
<proteinExistence type="predicted"/>
<organism evidence="1 2">
    <name type="scientific">Parafrankia irregularis</name>
    <dbReference type="NCBI Taxonomy" id="795642"/>
    <lineage>
        <taxon>Bacteria</taxon>
        <taxon>Bacillati</taxon>
        <taxon>Actinomycetota</taxon>
        <taxon>Actinomycetes</taxon>
        <taxon>Frankiales</taxon>
        <taxon>Frankiaceae</taxon>
        <taxon>Parafrankia</taxon>
    </lineage>
</organism>
<keyword evidence="2" id="KW-1185">Reference proteome</keyword>
<evidence type="ECO:0000313" key="2">
    <source>
        <dbReference type="Proteomes" id="UP000198802"/>
    </source>
</evidence>